<organism evidence="1 2">
    <name type="scientific">Parabacteroides distasonis</name>
    <dbReference type="NCBI Taxonomy" id="823"/>
    <lineage>
        <taxon>Bacteria</taxon>
        <taxon>Pseudomonadati</taxon>
        <taxon>Bacteroidota</taxon>
        <taxon>Bacteroidia</taxon>
        <taxon>Bacteroidales</taxon>
        <taxon>Tannerellaceae</taxon>
        <taxon>Parabacteroides</taxon>
    </lineage>
</organism>
<dbReference type="InterPro" id="IPR010982">
    <property type="entry name" value="Lambda_DNA-bd_dom_sf"/>
</dbReference>
<dbReference type="CDD" id="cd00093">
    <property type="entry name" value="HTH_XRE"/>
    <property type="match status" value="1"/>
</dbReference>
<gene>
    <name evidence="1" type="ORF">DW782_21035</name>
</gene>
<proteinExistence type="predicted"/>
<protein>
    <submittedName>
        <fullName evidence="1">XRE family transcriptional regulator</fullName>
    </submittedName>
</protein>
<evidence type="ECO:0000313" key="2">
    <source>
        <dbReference type="Proteomes" id="UP000284660"/>
    </source>
</evidence>
<dbReference type="GO" id="GO:0003677">
    <property type="term" value="F:DNA binding"/>
    <property type="evidence" value="ECO:0007669"/>
    <property type="project" value="InterPro"/>
</dbReference>
<comment type="caution">
    <text evidence="1">The sequence shown here is derived from an EMBL/GenBank/DDBJ whole genome shotgun (WGS) entry which is preliminary data.</text>
</comment>
<name>A0A174W9D0_PARDI</name>
<dbReference type="Proteomes" id="UP000284660">
    <property type="component" value="Unassembled WGS sequence"/>
</dbReference>
<dbReference type="Gene3D" id="1.10.260.40">
    <property type="entry name" value="lambda repressor-like DNA-binding domains"/>
    <property type="match status" value="1"/>
</dbReference>
<reference evidence="1 2" key="1">
    <citation type="submission" date="2018-08" db="EMBL/GenBank/DDBJ databases">
        <title>A genome reference for cultivated species of the human gut microbiota.</title>
        <authorList>
            <person name="Zou Y."/>
            <person name="Xue W."/>
            <person name="Luo G."/>
        </authorList>
    </citation>
    <scope>NUCLEOTIDE SEQUENCE [LARGE SCALE GENOMIC DNA]</scope>
    <source>
        <strain evidence="1 2">AM30-4</strain>
    </source>
</reference>
<dbReference type="SUPFAM" id="SSF47413">
    <property type="entry name" value="lambda repressor-like DNA-binding domains"/>
    <property type="match status" value="1"/>
</dbReference>
<evidence type="ECO:0000313" key="1">
    <source>
        <dbReference type="EMBL" id="RHD70921.1"/>
    </source>
</evidence>
<dbReference type="EMBL" id="QSJN01000022">
    <property type="protein sequence ID" value="RHD70921.1"/>
    <property type="molecule type" value="Genomic_DNA"/>
</dbReference>
<accession>A0A174W9D0</accession>
<dbReference type="InterPro" id="IPR001387">
    <property type="entry name" value="Cro/C1-type_HTH"/>
</dbReference>
<dbReference type="PROSITE" id="PS50943">
    <property type="entry name" value="HTH_CROC1"/>
    <property type="match status" value="1"/>
</dbReference>
<sequence>MINESDKIIIQRIVQRIKSLRKERSMSQRELMFRSDVNIFILEQAKQDIKIGTLIKITRALNISLSDFLKGIEDDTNIE</sequence>
<dbReference type="AlphaFoldDB" id="A0A174W9D0"/>